<dbReference type="EMBL" id="CAJHJF010006293">
    <property type="protein sequence ID" value="CAD6955697.1"/>
    <property type="molecule type" value="Genomic_DNA"/>
</dbReference>
<accession>A0A9N8M382</accession>
<evidence type="ECO:0000256" key="4">
    <source>
        <dbReference type="ARBA" id="ARBA00022898"/>
    </source>
</evidence>
<proteinExistence type="inferred from homology"/>
<keyword evidence="3" id="KW-0808">Transferase</keyword>
<feature type="domain" description="Aminotransferase class I/classII large" evidence="6">
    <location>
        <begin position="71"/>
        <end position="356"/>
    </location>
</feature>
<keyword evidence="4" id="KW-0663">Pyridoxal phosphate</keyword>
<evidence type="ECO:0000313" key="8">
    <source>
        <dbReference type="Proteomes" id="UP000836404"/>
    </source>
</evidence>
<evidence type="ECO:0000256" key="3">
    <source>
        <dbReference type="ARBA" id="ARBA00022679"/>
    </source>
</evidence>
<gene>
    <name evidence="7" type="ORF">JKILLFL_G2005</name>
</gene>
<feature type="compositionally biased region" description="Basic and acidic residues" evidence="5">
    <location>
        <begin position="1"/>
        <end position="12"/>
    </location>
</feature>
<sequence length="454" mass="48422">MLEDQMRAALERRRQRSTLRSLTVLDTTARRTNLVATHDDRHPSSSSSSSRERGGAASSQGEAPPPRPLADFSSNDYLSLASSAEMREAFVGRVMSARENPLGSTGSRLLDGNSVEHEQLEHRLSTFFQSPSALFFSSGFEANVSIFSALPQAGDLIVYDELIHASVHDGMRTSRARFRVPFGHNDLGDLERVLRAFCREGAGDGKGVQLASGSTSTLSEEGDYDTHARISFAQALQRRQRNVFIAVESVYSMDGDLCPLANLVTLAERYVPRECLHIIVDEAHSTGLYGPSGRGLCVGLGVEGVRVRLATFGKACGASGGVVLCDALTRTYLINYARPFIFSTAPPQTALMAAHCSIDMLAREDVGGRRRERLVRPTSGREECDRLITSVADRAAADTPPATIVRSSASPWLSGSTDHLPDGTAGPGPSTDLCACGQYGGGSAWAGAGGAGVG</sequence>
<dbReference type="InterPro" id="IPR015421">
    <property type="entry name" value="PyrdxlP-dep_Trfase_major"/>
</dbReference>
<name>A0A9N8M382_9BASI</name>
<organism evidence="7 8">
    <name type="scientific">Tilletia laevis</name>
    <dbReference type="NCBI Taxonomy" id="157183"/>
    <lineage>
        <taxon>Eukaryota</taxon>
        <taxon>Fungi</taxon>
        <taxon>Dikarya</taxon>
        <taxon>Basidiomycota</taxon>
        <taxon>Ustilaginomycotina</taxon>
        <taxon>Exobasidiomycetes</taxon>
        <taxon>Tilletiales</taxon>
        <taxon>Tilletiaceae</taxon>
        <taxon>Tilletia</taxon>
    </lineage>
</organism>
<evidence type="ECO:0000256" key="5">
    <source>
        <dbReference type="SAM" id="MobiDB-lite"/>
    </source>
</evidence>
<evidence type="ECO:0000256" key="1">
    <source>
        <dbReference type="ARBA" id="ARBA00001933"/>
    </source>
</evidence>
<feature type="compositionally biased region" description="Polar residues" evidence="5">
    <location>
        <begin position="405"/>
        <end position="417"/>
    </location>
</feature>
<feature type="region of interest" description="Disordered" evidence="5">
    <location>
        <begin position="398"/>
        <end position="426"/>
    </location>
</feature>
<dbReference type="InterPro" id="IPR015422">
    <property type="entry name" value="PyrdxlP-dep_Trfase_small"/>
</dbReference>
<dbReference type="GO" id="GO:0009102">
    <property type="term" value="P:biotin biosynthetic process"/>
    <property type="evidence" value="ECO:0007669"/>
    <property type="project" value="TreeGrafter"/>
</dbReference>
<keyword evidence="8" id="KW-1185">Reference proteome</keyword>
<dbReference type="PANTHER" id="PTHR13693">
    <property type="entry name" value="CLASS II AMINOTRANSFERASE/8-AMINO-7-OXONONANOATE SYNTHASE"/>
    <property type="match status" value="1"/>
</dbReference>
<feature type="region of interest" description="Disordered" evidence="5">
    <location>
        <begin position="1"/>
        <end position="74"/>
    </location>
</feature>
<feature type="compositionally biased region" description="Polar residues" evidence="5">
    <location>
        <begin position="24"/>
        <end position="35"/>
    </location>
</feature>
<dbReference type="SUPFAM" id="SSF53383">
    <property type="entry name" value="PLP-dependent transferases"/>
    <property type="match status" value="1"/>
</dbReference>
<feature type="compositionally biased region" description="Low complexity" evidence="5">
    <location>
        <begin position="44"/>
        <end position="59"/>
    </location>
</feature>
<dbReference type="Pfam" id="PF00155">
    <property type="entry name" value="Aminotran_1_2"/>
    <property type="match status" value="1"/>
</dbReference>
<dbReference type="AlphaFoldDB" id="A0A9N8M382"/>
<dbReference type="GO" id="GO:0030170">
    <property type="term" value="F:pyridoxal phosphate binding"/>
    <property type="evidence" value="ECO:0007669"/>
    <property type="project" value="InterPro"/>
</dbReference>
<protein>
    <recommendedName>
        <fullName evidence="6">Aminotransferase class I/classII large domain-containing protein</fullName>
    </recommendedName>
</protein>
<dbReference type="Gene3D" id="3.90.1150.10">
    <property type="entry name" value="Aspartate Aminotransferase, domain 1"/>
    <property type="match status" value="1"/>
</dbReference>
<comment type="similarity">
    <text evidence="2">Belongs to the class-II pyridoxal-phosphate-dependent aminotransferase family. BioF subfamily.</text>
</comment>
<dbReference type="GO" id="GO:0016740">
    <property type="term" value="F:transferase activity"/>
    <property type="evidence" value="ECO:0007669"/>
    <property type="project" value="UniProtKB-KW"/>
</dbReference>
<dbReference type="InterPro" id="IPR004839">
    <property type="entry name" value="Aminotransferase_I/II_large"/>
</dbReference>
<reference evidence="7 8" key="1">
    <citation type="submission" date="2020-10" db="EMBL/GenBank/DDBJ databases">
        <authorList>
            <person name="Sedaghatjoo S."/>
        </authorList>
    </citation>
    <scope>NUCLEOTIDE SEQUENCE [LARGE SCALE GENOMIC DNA]</scope>
    <source>
        <strain evidence="7 8">LLFL</strain>
    </source>
</reference>
<dbReference type="InterPro" id="IPR015424">
    <property type="entry name" value="PyrdxlP-dep_Trfase"/>
</dbReference>
<evidence type="ECO:0000259" key="6">
    <source>
        <dbReference type="Pfam" id="PF00155"/>
    </source>
</evidence>
<comment type="cofactor">
    <cofactor evidence="1">
        <name>pyridoxal 5'-phosphate</name>
        <dbReference type="ChEBI" id="CHEBI:597326"/>
    </cofactor>
</comment>
<dbReference type="PANTHER" id="PTHR13693:SF77">
    <property type="entry name" value="8-AMINO-7-OXONONANOATE SYNTHASE"/>
    <property type="match status" value="1"/>
</dbReference>
<evidence type="ECO:0000256" key="2">
    <source>
        <dbReference type="ARBA" id="ARBA00010008"/>
    </source>
</evidence>
<dbReference type="Gene3D" id="3.40.640.10">
    <property type="entry name" value="Type I PLP-dependent aspartate aminotransferase-like (Major domain)"/>
    <property type="match status" value="1"/>
</dbReference>
<evidence type="ECO:0000313" key="7">
    <source>
        <dbReference type="EMBL" id="CAD6955697.1"/>
    </source>
</evidence>
<comment type="caution">
    <text evidence="7">The sequence shown here is derived from an EMBL/GenBank/DDBJ whole genome shotgun (WGS) entry which is preliminary data.</text>
</comment>
<dbReference type="InterPro" id="IPR050087">
    <property type="entry name" value="AON_synthase_class-II"/>
</dbReference>
<dbReference type="Proteomes" id="UP000836404">
    <property type="component" value="Unassembled WGS sequence"/>
</dbReference>